<proteinExistence type="predicted"/>
<reference evidence="3" key="1">
    <citation type="journal article" date="2021" name="Genome Biol. Evol.">
        <title>The assembled and annotated genome of the fairy-ring fungus Marasmius oreades.</title>
        <authorList>
            <person name="Hiltunen M."/>
            <person name="Ament-Velasquez S.L."/>
            <person name="Johannesson H."/>
        </authorList>
    </citation>
    <scope>NUCLEOTIDE SEQUENCE</scope>
    <source>
        <strain evidence="3">03SP1</strain>
    </source>
</reference>
<dbReference type="InterPro" id="IPR041260">
    <property type="entry name" value="Sld7_C"/>
</dbReference>
<feature type="region of interest" description="Disordered" evidence="1">
    <location>
        <begin position="260"/>
        <end position="280"/>
    </location>
</feature>
<evidence type="ECO:0000256" key="1">
    <source>
        <dbReference type="SAM" id="MobiDB-lite"/>
    </source>
</evidence>
<evidence type="ECO:0000313" key="3">
    <source>
        <dbReference type="EMBL" id="KAG7091284.1"/>
    </source>
</evidence>
<dbReference type="Pfam" id="PF18596">
    <property type="entry name" value="Sld7_C"/>
    <property type="match status" value="1"/>
</dbReference>
<dbReference type="AlphaFoldDB" id="A0A9P7RWT1"/>
<gene>
    <name evidence="3" type="ORF">E1B28_010332</name>
</gene>
<dbReference type="GeneID" id="66079408"/>
<keyword evidence="4" id="KW-1185">Reference proteome</keyword>
<organism evidence="3 4">
    <name type="scientific">Marasmius oreades</name>
    <name type="common">fairy-ring Marasmius</name>
    <dbReference type="NCBI Taxonomy" id="181124"/>
    <lineage>
        <taxon>Eukaryota</taxon>
        <taxon>Fungi</taxon>
        <taxon>Dikarya</taxon>
        <taxon>Basidiomycota</taxon>
        <taxon>Agaricomycotina</taxon>
        <taxon>Agaricomycetes</taxon>
        <taxon>Agaricomycetidae</taxon>
        <taxon>Agaricales</taxon>
        <taxon>Marasmiineae</taxon>
        <taxon>Marasmiaceae</taxon>
        <taxon>Marasmius</taxon>
    </lineage>
</organism>
<protein>
    <recommendedName>
        <fullName evidence="2">Sld7 C-terminal domain-containing protein</fullName>
    </recommendedName>
</protein>
<dbReference type="EMBL" id="CM032186">
    <property type="protein sequence ID" value="KAG7091284.1"/>
    <property type="molecule type" value="Genomic_DNA"/>
</dbReference>
<comment type="caution">
    <text evidence="3">The sequence shown here is derived from an EMBL/GenBank/DDBJ whole genome shotgun (WGS) entry which is preliminary data.</text>
</comment>
<feature type="domain" description="Sld7 C-terminal" evidence="2">
    <location>
        <begin position="282"/>
        <end position="349"/>
    </location>
</feature>
<name>A0A9P7RWT1_9AGAR</name>
<dbReference type="KEGG" id="more:E1B28_010332"/>
<dbReference type="Proteomes" id="UP001049176">
    <property type="component" value="Chromosome 6"/>
</dbReference>
<feature type="region of interest" description="Disordered" evidence="1">
    <location>
        <begin position="150"/>
        <end position="196"/>
    </location>
</feature>
<accession>A0A9P7RWT1</accession>
<dbReference type="OrthoDB" id="5599874at2759"/>
<evidence type="ECO:0000259" key="2">
    <source>
        <dbReference type="Pfam" id="PF18596"/>
    </source>
</evidence>
<sequence>MSSPSKGFHRLLYRGALLLPDSHLLLDGITFSARLDAEHKLLDNPLALALESMRGIQTLRFLGTASLHDVYMDTSGDILMDIHPQATLSRIYFENMFCLPTTSSDTLGVRVSLGDSNGPETTQIIIYVRHIFSDDNCPIAELAVARITPGPPVRLPRPDDPTPRKPPTLPISRPREVRRLPNANIPTTRKQSVLPPSLAANLGGDVRLGKVQSEFKVPQLPAKVNKAKITKLKDKGKGKAFEIADVDDVFAVGLAASTNKGAKRKKGEDGENAVENETPLERENKNLIKKVTVHRLSVLSITKAHPEWKELFNYVYRGVGFALRSDIKLHLVEEQTIDRLVATHIGMYVDVRAGDK</sequence>
<evidence type="ECO:0000313" key="4">
    <source>
        <dbReference type="Proteomes" id="UP001049176"/>
    </source>
</evidence>
<dbReference type="RefSeq" id="XP_043007754.1">
    <property type="nucleotide sequence ID" value="XM_043155289.1"/>
</dbReference>